<dbReference type="SUPFAM" id="SSF50978">
    <property type="entry name" value="WD40 repeat-like"/>
    <property type="match status" value="1"/>
</dbReference>
<evidence type="ECO:0000256" key="1">
    <source>
        <dbReference type="SAM" id="Phobius"/>
    </source>
</evidence>
<proteinExistence type="predicted"/>
<keyword evidence="1" id="KW-0812">Transmembrane</keyword>
<dbReference type="InterPro" id="IPR015943">
    <property type="entry name" value="WD40/YVTN_repeat-like_dom_sf"/>
</dbReference>
<evidence type="ECO:0000313" key="2">
    <source>
        <dbReference type="EMBL" id="KAF5226574.1"/>
    </source>
</evidence>
<comment type="caution">
    <text evidence="2">The sequence shown here is derived from an EMBL/GenBank/DDBJ whole genome shotgun (WGS) entry which is preliminary data.</text>
</comment>
<evidence type="ECO:0000313" key="3">
    <source>
        <dbReference type="Proteomes" id="UP000583944"/>
    </source>
</evidence>
<protein>
    <submittedName>
        <fullName evidence="2">Uncharacterized protein</fullName>
    </submittedName>
</protein>
<dbReference type="Gene3D" id="2.130.10.10">
    <property type="entry name" value="YVTN repeat-like/Quinoprotein amine dehydrogenase"/>
    <property type="match status" value="1"/>
</dbReference>
<dbReference type="VEuPathDB" id="TriTrypDB:BCY84_01064"/>
<dbReference type="AlphaFoldDB" id="A0A7J6YIJ4"/>
<dbReference type="EMBL" id="JABDHM010000001">
    <property type="protein sequence ID" value="KAF5226574.1"/>
    <property type="molecule type" value="Genomic_DNA"/>
</dbReference>
<organism evidence="2 3">
    <name type="scientific">Trypanosoma cruzi</name>
    <dbReference type="NCBI Taxonomy" id="5693"/>
    <lineage>
        <taxon>Eukaryota</taxon>
        <taxon>Discoba</taxon>
        <taxon>Euglenozoa</taxon>
        <taxon>Kinetoplastea</taxon>
        <taxon>Metakinetoplastina</taxon>
        <taxon>Trypanosomatida</taxon>
        <taxon>Trypanosomatidae</taxon>
        <taxon>Trypanosoma</taxon>
        <taxon>Schizotrypanum</taxon>
    </lineage>
</organism>
<keyword evidence="1" id="KW-0472">Membrane</keyword>
<gene>
    <name evidence="2" type="ORF">ECC02_000075</name>
</gene>
<dbReference type="VEuPathDB" id="TriTrypDB:ECC02_000075"/>
<dbReference type="InterPro" id="IPR036322">
    <property type="entry name" value="WD40_repeat_dom_sf"/>
</dbReference>
<accession>A0A7J6YIJ4</accession>
<dbReference type="PROSITE" id="PS51257">
    <property type="entry name" value="PROKAR_LIPOPROTEIN"/>
    <property type="match status" value="1"/>
</dbReference>
<dbReference type="Proteomes" id="UP000583944">
    <property type="component" value="Unassembled WGS sequence"/>
</dbReference>
<feature type="transmembrane region" description="Helical" evidence="1">
    <location>
        <begin position="20"/>
        <end position="45"/>
    </location>
</feature>
<reference evidence="2 3" key="1">
    <citation type="journal article" date="2019" name="Genome Biol. Evol.">
        <title>Nanopore Sequencing Significantly Improves Genome Assembly of the Protozoan Parasite Trypanosoma cruzi.</title>
        <authorList>
            <person name="Diaz-Viraque F."/>
            <person name="Pita S."/>
            <person name="Greif G."/>
            <person name="de Souza R.C.M."/>
            <person name="Iraola G."/>
            <person name="Robello C."/>
        </authorList>
    </citation>
    <scope>NUCLEOTIDE SEQUENCE [LARGE SCALE GENOMIC DNA]</scope>
    <source>
        <strain evidence="2 3">Berenice</strain>
    </source>
</reference>
<sequence>MNKKSKAKQRRNNSFCNKKLWQVINLIFACVSGLFIFIFISLLPLEEEKKVGGRKSGGYLRRRLTAMAENDGTICRFEVQGRISSMAYGDATNACLVSTIMNGTHIFNMDSSCGAPTRYVAQLESFPHQIIGGDPIISSCFLSSDSSLAVGSSVGGIAVVSRSSRSVVRCYNFQDEAPVLSLKEVPHEPSLLLSASPVGVQAIDVERSVVRLSLAVPKPRVVGAVAITRNSFAVANYDGKVMLYDVRCGIDPVTVLSVPDQITSIAVSPDTRALIAGTVGGRVFVMRCLVSKLREEAFGTGKTRSPVRCVAMHHGRIAAGDISAKITLLDSGDCPAPTMYWTAHSLLPHVVATSSWGVSSVLLRKDSLWGAFTSSESAASHVVMLPP</sequence>
<name>A0A7J6YIJ4_TRYCR</name>
<keyword evidence="1" id="KW-1133">Transmembrane helix</keyword>